<dbReference type="CDD" id="cd06671">
    <property type="entry name" value="PDZ7_MUPP1-PD6_PATJ-like"/>
    <property type="match status" value="1"/>
</dbReference>
<sequence>MQTATVSAWTPCSSRSLSPCASPAASLRGSWSYDIVFLPSHLERHIKILKSSLPLGVVLDADADKAINGCVAKNICSKKALAKDGRIQPGDFIVKINGENLRNVTNAQARAILKRANLIGAQCNISYITASDARLWKDRFHRLDSVSMFPTDDSIQQIRSVQQNAIIADAIFDLYILWSRDKQSILHSNITATAPSLPSSSSSVSSPKPIRSPPRALRAASIAVTQPPPKPQKGILRRAASSLPTSPRLDEPNNREPSREPVNFWSEPRSVVLQRHPNETFGISIVGGRVEVSQKGIEMATTSTLGSSSSPALSSTVSGIFIKSVIADSPAGRCGKLFMGDRLLKVNEIDLLNTTHENAVQAIKNASNPVCFVVQSLQSLQTFVAREKEVGRGFIERIFSKYGKVLKKYSDLPGKPVLIRMPNIPPGGLGLILSTRRDEAPISPEKEYTSESECELGARTIVSEILARQQQQMPEVKIEPVGLS</sequence>
<name>A0A915LYB7_MELJA</name>
<dbReference type="InterPro" id="IPR051342">
    <property type="entry name" value="PDZ_scaffold"/>
</dbReference>
<proteinExistence type="predicted"/>
<evidence type="ECO:0000259" key="2">
    <source>
        <dbReference type="PROSITE" id="PS50106"/>
    </source>
</evidence>
<feature type="domain" description="PDZ" evidence="2">
    <location>
        <begin position="45"/>
        <end position="116"/>
    </location>
</feature>
<dbReference type="WBParaSite" id="scaffold2111_cov152.g4274">
    <property type="protein sequence ID" value="scaffold2111_cov152.g4274"/>
    <property type="gene ID" value="scaffold2111_cov152.g4274"/>
</dbReference>
<dbReference type="Pfam" id="PF00595">
    <property type="entry name" value="PDZ"/>
    <property type="match status" value="2"/>
</dbReference>
<dbReference type="AlphaFoldDB" id="A0A915LYB7"/>
<evidence type="ECO:0000256" key="1">
    <source>
        <dbReference type="SAM" id="MobiDB-lite"/>
    </source>
</evidence>
<dbReference type="Gene3D" id="2.30.42.10">
    <property type="match status" value="2"/>
</dbReference>
<feature type="region of interest" description="Disordered" evidence="1">
    <location>
        <begin position="192"/>
        <end position="218"/>
    </location>
</feature>
<feature type="compositionally biased region" description="Basic and acidic residues" evidence="1">
    <location>
        <begin position="248"/>
        <end position="259"/>
    </location>
</feature>
<dbReference type="CDD" id="cd06670">
    <property type="entry name" value="PDZ6_MUPP1-like"/>
    <property type="match status" value="1"/>
</dbReference>
<keyword evidence="3" id="KW-1185">Reference proteome</keyword>
<dbReference type="InterPro" id="IPR001478">
    <property type="entry name" value="PDZ"/>
</dbReference>
<dbReference type="SMART" id="SM00228">
    <property type="entry name" value="PDZ"/>
    <property type="match status" value="2"/>
</dbReference>
<evidence type="ECO:0000313" key="4">
    <source>
        <dbReference type="WBParaSite" id="scaffold2111_cov152.g4274"/>
    </source>
</evidence>
<protein>
    <submittedName>
        <fullName evidence="4">PDZ domain-containing protein</fullName>
    </submittedName>
</protein>
<accession>A0A915LYB7</accession>
<dbReference type="Proteomes" id="UP000887561">
    <property type="component" value="Unplaced"/>
</dbReference>
<dbReference type="InterPro" id="IPR036034">
    <property type="entry name" value="PDZ_sf"/>
</dbReference>
<dbReference type="PANTHER" id="PTHR19964">
    <property type="entry name" value="MULTIPLE PDZ DOMAIN PROTEIN"/>
    <property type="match status" value="1"/>
</dbReference>
<dbReference type="SUPFAM" id="SSF50156">
    <property type="entry name" value="PDZ domain-like"/>
    <property type="match status" value="2"/>
</dbReference>
<feature type="domain" description="PDZ" evidence="2">
    <location>
        <begin position="270"/>
        <end position="378"/>
    </location>
</feature>
<feature type="region of interest" description="Disordered" evidence="1">
    <location>
        <begin position="240"/>
        <end position="262"/>
    </location>
</feature>
<evidence type="ECO:0000313" key="3">
    <source>
        <dbReference type="Proteomes" id="UP000887561"/>
    </source>
</evidence>
<feature type="compositionally biased region" description="Low complexity" evidence="1">
    <location>
        <begin position="195"/>
        <end position="209"/>
    </location>
</feature>
<reference evidence="4" key="1">
    <citation type="submission" date="2022-11" db="UniProtKB">
        <authorList>
            <consortium name="WormBaseParasite"/>
        </authorList>
    </citation>
    <scope>IDENTIFICATION</scope>
</reference>
<organism evidence="3 4">
    <name type="scientific">Meloidogyne javanica</name>
    <name type="common">Root-knot nematode worm</name>
    <dbReference type="NCBI Taxonomy" id="6303"/>
    <lineage>
        <taxon>Eukaryota</taxon>
        <taxon>Metazoa</taxon>
        <taxon>Ecdysozoa</taxon>
        <taxon>Nematoda</taxon>
        <taxon>Chromadorea</taxon>
        <taxon>Rhabditida</taxon>
        <taxon>Tylenchina</taxon>
        <taxon>Tylenchomorpha</taxon>
        <taxon>Tylenchoidea</taxon>
        <taxon>Meloidogynidae</taxon>
        <taxon>Meloidogyninae</taxon>
        <taxon>Meloidogyne</taxon>
        <taxon>Meloidogyne incognita group</taxon>
    </lineage>
</organism>
<dbReference type="PROSITE" id="PS50106">
    <property type="entry name" value="PDZ"/>
    <property type="match status" value="2"/>
</dbReference>
<dbReference type="PANTHER" id="PTHR19964:SF93">
    <property type="entry name" value="INACTIVATION-NO-AFTER-POTENTIAL D PROTEIN"/>
    <property type="match status" value="1"/>
</dbReference>